<proteinExistence type="predicted"/>
<dbReference type="EMBL" id="WIWS01000005">
    <property type="protein sequence ID" value="KAF3228061.1"/>
    <property type="molecule type" value="Genomic_DNA"/>
</dbReference>
<dbReference type="EMBL" id="WIWT01000003">
    <property type="protein sequence ID" value="KAF3222523.1"/>
    <property type="molecule type" value="Genomic_DNA"/>
</dbReference>
<dbReference type="Proteomes" id="UP000614610">
    <property type="component" value="Unassembled WGS sequence"/>
</dbReference>
<dbReference type="Proteomes" id="UP000472727">
    <property type="component" value="Unassembled WGS sequence"/>
</dbReference>
<accession>A0A6G1LW82</accession>
<dbReference type="AlphaFoldDB" id="A0A6G1LW82"/>
<evidence type="ECO:0000313" key="3">
    <source>
        <dbReference type="EMBL" id="KAF3222523.1"/>
    </source>
</evidence>
<name>A0A6G1LW82_ORBOL</name>
<evidence type="ECO:0000313" key="6">
    <source>
        <dbReference type="Proteomes" id="UP000479691"/>
    </source>
</evidence>
<dbReference type="EMBL" id="WIPF01000069">
    <property type="protein sequence ID" value="KAF3215110.1"/>
    <property type="molecule type" value="Genomic_DNA"/>
</dbReference>
<evidence type="ECO:0000313" key="8">
    <source>
        <dbReference type="Proteomes" id="UP000614610"/>
    </source>
</evidence>
<reference evidence="5 6" key="1">
    <citation type="submission" date="2019-06" db="EMBL/GenBank/DDBJ databases">
        <authorList>
            <person name="Palmer J.M."/>
        </authorList>
    </citation>
    <scope>NUCLEOTIDE SEQUENCE</scope>
    <source>
        <strain evidence="4 5">TWF106</strain>
        <strain evidence="2 7">TWF191</strain>
        <strain evidence="3">TWF679</strain>
        <strain evidence="1 6">TWF788</strain>
    </source>
</reference>
<evidence type="ECO:0000313" key="1">
    <source>
        <dbReference type="EMBL" id="KAF3187011.1"/>
    </source>
</evidence>
<dbReference type="EMBL" id="JAABOE010000015">
    <property type="protein sequence ID" value="KAF3187011.1"/>
    <property type="molecule type" value="Genomic_DNA"/>
</dbReference>
<dbReference type="Proteomes" id="UP000479691">
    <property type="component" value="Unassembled WGS sequence"/>
</dbReference>
<protein>
    <submittedName>
        <fullName evidence="3">Uncharacterized protein</fullName>
    </submittedName>
</protein>
<organism evidence="3 8">
    <name type="scientific">Orbilia oligospora</name>
    <name type="common">Nematode-trapping fungus</name>
    <name type="synonym">Arthrobotrys oligospora</name>
    <dbReference type="NCBI Taxonomy" id="2813651"/>
    <lineage>
        <taxon>Eukaryota</taxon>
        <taxon>Fungi</taxon>
        <taxon>Dikarya</taxon>
        <taxon>Ascomycota</taxon>
        <taxon>Pezizomycotina</taxon>
        <taxon>Orbiliomycetes</taxon>
        <taxon>Orbiliales</taxon>
        <taxon>Orbiliaceae</taxon>
        <taxon>Orbilia</taxon>
    </lineage>
</organism>
<evidence type="ECO:0000313" key="4">
    <source>
        <dbReference type="EMBL" id="KAF3228061.1"/>
    </source>
</evidence>
<evidence type="ECO:0000313" key="5">
    <source>
        <dbReference type="Proteomes" id="UP000472727"/>
    </source>
</evidence>
<evidence type="ECO:0000313" key="2">
    <source>
        <dbReference type="EMBL" id="KAF3215110.1"/>
    </source>
</evidence>
<comment type="caution">
    <text evidence="3">The sequence shown here is derived from an EMBL/GenBank/DDBJ whole genome shotgun (WGS) entry which is preliminary data.</text>
</comment>
<evidence type="ECO:0000313" key="7">
    <source>
        <dbReference type="Proteomes" id="UP000483672"/>
    </source>
</evidence>
<gene>
    <name evidence="4" type="ORF">TWF106_008463</name>
    <name evidence="2" type="ORF">TWF191_009403</name>
    <name evidence="3" type="ORF">TWF679_005994</name>
    <name evidence="1" type="ORF">TWF788_002591</name>
</gene>
<sequence length="53" mass="5940">MRIAIEDSEDQSNEWVSIKNQEVPTGKLTKEALMKLIDGGGDGDGDDEEMRRM</sequence>
<dbReference type="Proteomes" id="UP000483672">
    <property type="component" value="Unassembled WGS sequence"/>
</dbReference>